<dbReference type="HOGENOM" id="CLU_2485313_0_0_1"/>
<dbReference type="EMBL" id="GL379811">
    <property type="protein sequence ID" value="EGT43571.1"/>
    <property type="molecule type" value="Genomic_DNA"/>
</dbReference>
<proteinExistence type="predicted"/>
<evidence type="ECO:0000313" key="1">
    <source>
        <dbReference type="EMBL" id="EGT43571.1"/>
    </source>
</evidence>
<dbReference type="Proteomes" id="UP000008068">
    <property type="component" value="Unassembled WGS sequence"/>
</dbReference>
<reference evidence="2" key="1">
    <citation type="submission" date="2011-07" db="EMBL/GenBank/DDBJ databases">
        <authorList>
            <consortium name="Caenorhabditis brenneri Sequencing and Analysis Consortium"/>
            <person name="Wilson R.K."/>
        </authorList>
    </citation>
    <scope>NUCLEOTIDE SEQUENCE [LARGE SCALE GENOMIC DNA]</scope>
    <source>
        <strain evidence="2">PB2801</strain>
    </source>
</reference>
<dbReference type="AlphaFoldDB" id="G0MTH6"/>
<protein>
    <submittedName>
        <fullName evidence="1">Uncharacterized protein</fullName>
    </submittedName>
</protein>
<name>G0MTH6_CAEBE</name>
<dbReference type="InParanoid" id="G0MTH6"/>
<gene>
    <name evidence="1" type="ORF">CAEBREN_22268</name>
</gene>
<organism evidence="2">
    <name type="scientific">Caenorhabditis brenneri</name>
    <name type="common">Nematode worm</name>
    <dbReference type="NCBI Taxonomy" id="135651"/>
    <lineage>
        <taxon>Eukaryota</taxon>
        <taxon>Metazoa</taxon>
        <taxon>Ecdysozoa</taxon>
        <taxon>Nematoda</taxon>
        <taxon>Chromadorea</taxon>
        <taxon>Rhabditida</taxon>
        <taxon>Rhabditina</taxon>
        <taxon>Rhabditomorpha</taxon>
        <taxon>Rhabditoidea</taxon>
        <taxon>Rhabditidae</taxon>
        <taxon>Peloderinae</taxon>
        <taxon>Caenorhabditis</taxon>
    </lineage>
</organism>
<keyword evidence="2" id="KW-1185">Reference proteome</keyword>
<accession>G0MTH6</accession>
<evidence type="ECO:0000313" key="2">
    <source>
        <dbReference type="Proteomes" id="UP000008068"/>
    </source>
</evidence>
<sequence length="87" mass="10138">MDYLNDLTMLIGRMNYQLQIMNDSLLAQQEVESFKVVCKVRQVNPLFVEPMERFVEETASRILELKNADLANNIQQLYDTFPVQPNA</sequence>